<evidence type="ECO:0000313" key="3">
    <source>
        <dbReference type="Proteomes" id="UP000219336"/>
    </source>
</evidence>
<dbReference type="InterPro" id="IPR002686">
    <property type="entry name" value="Transposase_17"/>
</dbReference>
<feature type="domain" description="Transposase IS200-like" evidence="1">
    <location>
        <begin position="12"/>
        <end position="187"/>
    </location>
</feature>
<dbReference type="SMART" id="SM01321">
    <property type="entry name" value="Y1_Tnp"/>
    <property type="match status" value="1"/>
</dbReference>
<dbReference type="GO" id="GO:0003677">
    <property type="term" value="F:DNA binding"/>
    <property type="evidence" value="ECO:0007669"/>
    <property type="project" value="InterPro"/>
</dbReference>
<dbReference type="Proteomes" id="UP000219336">
    <property type="component" value="Unassembled WGS sequence"/>
</dbReference>
<dbReference type="PANTHER" id="PTHR34322:SF2">
    <property type="entry name" value="TRANSPOSASE IS200-LIKE DOMAIN-CONTAINING PROTEIN"/>
    <property type="match status" value="1"/>
</dbReference>
<evidence type="ECO:0000313" key="2">
    <source>
        <dbReference type="EMBL" id="SNX47864.1"/>
    </source>
</evidence>
<gene>
    <name evidence="2" type="ORF">VTH8203_01479</name>
</gene>
<name>A0A240EGS2_9VIBR</name>
<protein>
    <recommendedName>
        <fullName evidence="1">Transposase IS200-like domain-containing protein</fullName>
    </recommendedName>
</protein>
<organism evidence="2 3">
    <name type="scientific">Vibrio thalassae</name>
    <dbReference type="NCBI Taxonomy" id="1243014"/>
    <lineage>
        <taxon>Bacteria</taxon>
        <taxon>Pseudomonadati</taxon>
        <taxon>Pseudomonadota</taxon>
        <taxon>Gammaproteobacteria</taxon>
        <taxon>Vibrionales</taxon>
        <taxon>Vibrionaceae</taxon>
        <taxon>Vibrio</taxon>
    </lineage>
</organism>
<accession>A0A240EGS2</accession>
<reference evidence="3" key="1">
    <citation type="submission" date="2016-06" db="EMBL/GenBank/DDBJ databases">
        <authorList>
            <person name="Rodrigo-Torres L."/>
            <person name="Arahal R.D."/>
            <person name="Lucena T."/>
        </authorList>
    </citation>
    <scope>NUCLEOTIDE SEQUENCE [LARGE SCALE GENOMIC DNA]</scope>
    <source>
        <strain evidence="3">CECT8203</strain>
    </source>
</reference>
<proteinExistence type="predicted"/>
<dbReference type="RefSeq" id="WP_096993089.1">
    <property type="nucleotide sequence ID" value="NZ_JBHSII010000001.1"/>
</dbReference>
<keyword evidence="3" id="KW-1185">Reference proteome</keyword>
<dbReference type="GO" id="GO:0006313">
    <property type="term" value="P:DNA transposition"/>
    <property type="evidence" value="ECO:0007669"/>
    <property type="project" value="InterPro"/>
</dbReference>
<dbReference type="PANTHER" id="PTHR34322">
    <property type="entry name" value="TRANSPOSASE, Y1_TNP DOMAIN-CONTAINING"/>
    <property type="match status" value="1"/>
</dbReference>
<evidence type="ECO:0000259" key="1">
    <source>
        <dbReference type="SMART" id="SM01321"/>
    </source>
</evidence>
<dbReference type="SUPFAM" id="SSF143422">
    <property type="entry name" value="Transposase IS200-like"/>
    <property type="match status" value="1"/>
</dbReference>
<dbReference type="EMBL" id="OANU01000014">
    <property type="protein sequence ID" value="SNX47864.1"/>
    <property type="molecule type" value="Genomic_DNA"/>
</dbReference>
<dbReference type="Gene3D" id="3.30.70.1290">
    <property type="entry name" value="Transposase IS200-like"/>
    <property type="match status" value="1"/>
</dbReference>
<dbReference type="GO" id="GO:0004803">
    <property type="term" value="F:transposase activity"/>
    <property type="evidence" value="ECO:0007669"/>
    <property type="project" value="InterPro"/>
</dbReference>
<dbReference type="OrthoDB" id="9814067at2"/>
<sequence length="340" mass="38827">MTQARSTQISLQDTAYYHCISRCVRRAFLCGEDAYSGKSFEHRRLWLVERMRLLSQVFAIDVCAYAIMSNHYHLVLHVNTANAESWSDEEVAQRWTALYKAPLLVSRWLGGELKSKAEINKTLELIDEWRERLQDISWFMRNLNEFVAREANKEEGCKGRFWEGRFKSQALLDEKALLSCMAYVDLNPVRADMAQSLEESEFTSIYERVHSVACKGDKRKGELVSLPAKGLAGFLGNERQMQPSAFSQIGGIEFSLLDYLALVETLGQMVRPNKRGYIPPCDNTILERLNMNAEEWLKLSENFGGKFRCAVGSAKELESYAQHTKRAWVSGKASMSACNF</sequence>
<dbReference type="AlphaFoldDB" id="A0A240EGS2"/>
<dbReference type="InterPro" id="IPR036515">
    <property type="entry name" value="Transposase_17_sf"/>
</dbReference>